<feature type="region of interest" description="Disordered" evidence="1">
    <location>
        <begin position="116"/>
        <end position="173"/>
    </location>
</feature>
<organism evidence="2 3">
    <name type="scientific">Orchesella cincta</name>
    <name type="common">Springtail</name>
    <name type="synonym">Podura cincta</name>
    <dbReference type="NCBI Taxonomy" id="48709"/>
    <lineage>
        <taxon>Eukaryota</taxon>
        <taxon>Metazoa</taxon>
        <taxon>Ecdysozoa</taxon>
        <taxon>Arthropoda</taxon>
        <taxon>Hexapoda</taxon>
        <taxon>Collembola</taxon>
        <taxon>Entomobryomorpha</taxon>
        <taxon>Entomobryoidea</taxon>
        <taxon>Orchesellidae</taxon>
        <taxon>Orchesellinae</taxon>
        <taxon>Orchesella</taxon>
    </lineage>
</organism>
<feature type="compositionally biased region" description="Basic and acidic residues" evidence="1">
    <location>
        <begin position="135"/>
        <end position="158"/>
    </location>
</feature>
<evidence type="ECO:0000313" key="2">
    <source>
        <dbReference type="EMBL" id="ODM98721.1"/>
    </source>
</evidence>
<comment type="caution">
    <text evidence="2">The sequence shown here is derived from an EMBL/GenBank/DDBJ whole genome shotgun (WGS) entry which is preliminary data.</text>
</comment>
<dbReference type="AlphaFoldDB" id="A0A1D2N0I6"/>
<feature type="region of interest" description="Disordered" evidence="1">
    <location>
        <begin position="204"/>
        <end position="227"/>
    </location>
</feature>
<reference evidence="2 3" key="1">
    <citation type="journal article" date="2016" name="Genome Biol. Evol.">
        <title>Gene Family Evolution Reflects Adaptation to Soil Environmental Stressors in the Genome of the Collembolan Orchesella cincta.</title>
        <authorList>
            <person name="Faddeeva-Vakhrusheva A."/>
            <person name="Derks M.F."/>
            <person name="Anvar S.Y."/>
            <person name="Agamennone V."/>
            <person name="Suring W."/>
            <person name="Smit S."/>
            <person name="van Straalen N.M."/>
            <person name="Roelofs D."/>
        </authorList>
    </citation>
    <scope>NUCLEOTIDE SEQUENCE [LARGE SCALE GENOMIC DNA]</scope>
    <source>
        <tissue evidence="2">Mixed pool</tissue>
    </source>
</reference>
<evidence type="ECO:0000256" key="1">
    <source>
        <dbReference type="SAM" id="MobiDB-lite"/>
    </source>
</evidence>
<accession>A0A1D2N0I6</accession>
<evidence type="ECO:0000313" key="3">
    <source>
        <dbReference type="Proteomes" id="UP000094527"/>
    </source>
</evidence>
<dbReference type="EMBL" id="LJIJ01000330">
    <property type="protein sequence ID" value="ODM98721.1"/>
    <property type="molecule type" value="Genomic_DNA"/>
</dbReference>
<feature type="compositionally biased region" description="Polar residues" evidence="1">
    <location>
        <begin position="382"/>
        <end position="392"/>
    </location>
</feature>
<feature type="compositionally biased region" description="Basic and acidic residues" evidence="1">
    <location>
        <begin position="293"/>
        <end position="330"/>
    </location>
</feature>
<feature type="region of interest" description="Disordered" evidence="1">
    <location>
        <begin position="343"/>
        <end position="402"/>
    </location>
</feature>
<feature type="compositionally biased region" description="Polar residues" evidence="1">
    <location>
        <begin position="210"/>
        <end position="226"/>
    </location>
</feature>
<proteinExistence type="predicted"/>
<sequence>MSSETSKDDIEPEEVELEDIVWNLMSRSGLLSQIQGQISKFIEDNGKAENVDIIPDRADSKIMGLIFEYLQWVGMKQTNSILLSESPVEIDLPSFESKDRTDPDYRPELCKLLEDLNVTEDEEEDKGSPTRSHNYSRDEFEDSKLTSESGLNEKHNESNEQVQADESQNEIHSRTFDKTASIIINKGDDRIDAVETPVVVEDLDERSVEENPSLTSTPNKSLNASLENEDNNSDMLINFNSPIIKGLDHSRPHVTLRQKLDVNLDPFQSPVAASKSGRLSMGANFTAMNPTPLKEDGSNREEQVNNAESKENSEVSKDNESVHSNKPERDVAKVDFHLGAKDDATQEENHNESLKNVPQRSLDDDSTSDFMETLTMEEDTQDVSIASDSKGMSSCEHAVSLK</sequence>
<gene>
    <name evidence="2" type="ORF">Ocin01_07954</name>
</gene>
<dbReference type="OrthoDB" id="5970631at2759"/>
<keyword evidence="3" id="KW-1185">Reference proteome</keyword>
<evidence type="ECO:0008006" key="4">
    <source>
        <dbReference type="Google" id="ProtNLM"/>
    </source>
</evidence>
<protein>
    <recommendedName>
        <fullName evidence="4">LisH domain-containing protein</fullName>
    </recommendedName>
</protein>
<name>A0A1D2N0I6_ORCCI</name>
<feature type="compositionally biased region" description="Basic and acidic residues" evidence="1">
    <location>
        <begin position="343"/>
        <end position="353"/>
    </location>
</feature>
<feature type="region of interest" description="Disordered" evidence="1">
    <location>
        <begin position="273"/>
        <end position="330"/>
    </location>
</feature>
<dbReference type="Proteomes" id="UP000094527">
    <property type="component" value="Unassembled WGS sequence"/>
</dbReference>